<evidence type="ECO:0000313" key="2">
    <source>
        <dbReference type="EMBL" id="WZN38805.1"/>
    </source>
</evidence>
<evidence type="ECO:0000313" key="3">
    <source>
        <dbReference type="Proteomes" id="UP001470586"/>
    </source>
</evidence>
<proteinExistence type="predicted"/>
<dbReference type="Proteomes" id="UP001470586">
    <property type="component" value="Chromosome"/>
</dbReference>
<name>A0ABZ2YFX0_9MOLU</name>
<keyword evidence="1" id="KW-1133">Transmembrane helix</keyword>
<reference evidence="2" key="1">
    <citation type="submission" date="2023-06" db="EMBL/GenBank/DDBJ databases">
        <title>Complete Genome of Candidatus Phytoplasma asteris M33.</title>
        <authorList>
            <person name="Toth R."/>
            <person name="Ilic A.-M."/>
            <person name="Huettel B."/>
            <person name="Duduk B."/>
            <person name="Kube M."/>
        </authorList>
    </citation>
    <scope>NUCLEOTIDE SEQUENCE [LARGE SCALE GENOMIC DNA]</scope>
    <source>
        <strain evidence="2">M33</strain>
    </source>
</reference>
<evidence type="ECO:0000256" key="1">
    <source>
        <dbReference type="SAM" id="Phobius"/>
    </source>
</evidence>
<gene>
    <name evidence="2" type="ORF">M33023_06780</name>
</gene>
<keyword evidence="1" id="KW-0812">Transmembrane</keyword>
<feature type="transmembrane region" description="Helical" evidence="1">
    <location>
        <begin position="36"/>
        <end position="61"/>
    </location>
</feature>
<dbReference type="EMBL" id="CP128397">
    <property type="protein sequence ID" value="WZN38805.1"/>
    <property type="molecule type" value="Genomic_DNA"/>
</dbReference>
<keyword evidence="3" id="KW-1185">Reference proteome</keyword>
<sequence length="76" mass="9212">MVFLEGYNYFGIKDLKYNMQNLKEKRFFLDYKTQNIVNYLSVCAKFILFFLIFLSFIVSYINLNSQEKIINFAVHF</sequence>
<organism evidence="2 3">
    <name type="scientific">Candidatus Phytoplasma asteris</name>
    <dbReference type="NCBI Taxonomy" id="85620"/>
    <lineage>
        <taxon>Bacteria</taxon>
        <taxon>Bacillati</taxon>
        <taxon>Mycoplasmatota</taxon>
        <taxon>Mollicutes</taxon>
        <taxon>Acholeplasmatales</taxon>
        <taxon>Acholeplasmataceae</taxon>
        <taxon>Candidatus Phytoplasma</taxon>
        <taxon>16SrI (Aster yellows group)</taxon>
    </lineage>
</organism>
<keyword evidence="1" id="KW-0472">Membrane</keyword>
<protein>
    <submittedName>
        <fullName evidence="2">Uncharacterized protein</fullName>
    </submittedName>
</protein>
<accession>A0ABZ2YFX0</accession>